<name>A0ABD3BAY2_9LAMI</name>
<evidence type="ECO:0000313" key="2">
    <source>
        <dbReference type="Proteomes" id="UP001632038"/>
    </source>
</evidence>
<accession>A0ABD3BAY2</accession>
<organism evidence="1 2">
    <name type="scientific">Castilleja foliolosa</name>
    <dbReference type="NCBI Taxonomy" id="1961234"/>
    <lineage>
        <taxon>Eukaryota</taxon>
        <taxon>Viridiplantae</taxon>
        <taxon>Streptophyta</taxon>
        <taxon>Embryophyta</taxon>
        <taxon>Tracheophyta</taxon>
        <taxon>Spermatophyta</taxon>
        <taxon>Magnoliopsida</taxon>
        <taxon>eudicotyledons</taxon>
        <taxon>Gunneridae</taxon>
        <taxon>Pentapetalae</taxon>
        <taxon>asterids</taxon>
        <taxon>lamiids</taxon>
        <taxon>Lamiales</taxon>
        <taxon>Orobanchaceae</taxon>
        <taxon>Pedicularideae</taxon>
        <taxon>Castillejinae</taxon>
        <taxon>Castilleja</taxon>
    </lineage>
</organism>
<comment type="caution">
    <text evidence="1">The sequence shown here is derived from an EMBL/GenBank/DDBJ whole genome shotgun (WGS) entry which is preliminary data.</text>
</comment>
<dbReference type="AlphaFoldDB" id="A0ABD3BAY2"/>
<evidence type="ECO:0000313" key="1">
    <source>
        <dbReference type="EMBL" id="KAL3614236.1"/>
    </source>
</evidence>
<sequence length="153" mass="17242">MEVSRDWTRAEPPMLKPFLMSMVQRLTKTELEFKQPVANTTLNMNDVQGLVTWVLAEGFIPPWVFIKPRDNALLRAHLTPHALRLVSKHIFPLTPVEQQAVRGVRRKLDAESGGPTESCAFKRIRDAQYSPFERSIAAVGPICSPFGDGMDIN</sequence>
<protein>
    <submittedName>
        <fullName evidence="1">Uncharacterized protein</fullName>
    </submittedName>
</protein>
<proteinExistence type="predicted"/>
<dbReference type="PANTHER" id="PTHR36372">
    <property type="entry name" value="EXPRESSED PROTEIN"/>
    <property type="match status" value="1"/>
</dbReference>
<dbReference type="Proteomes" id="UP001632038">
    <property type="component" value="Unassembled WGS sequence"/>
</dbReference>
<gene>
    <name evidence="1" type="ORF">CASFOL_042310</name>
</gene>
<keyword evidence="2" id="KW-1185">Reference proteome</keyword>
<dbReference type="EMBL" id="JAVIJP010000107">
    <property type="protein sequence ID" value="KAL3614236.1"/>
    <property type="molecule type" value="Genomic_DNA"/>
</dbReference>
<reference evidence="2" key="1">
    <citation type="journal article" date="2024" name="IScience">
        <title>Strigolactones Initiate the Formation of Haustorium-like Structures in Castilleja.</title>
        <authorList>
            <person name="Buerger M."/>
            <person name="Peterson D."/>
            <person name="Chory J."/>
        </authorList>
    </citation>
    <scope>NUCLEOTIDE SEQUENCE [LARGE SCALE GENOMIC DNA]</scope>
</reference>